<keyword evidence="2" id="KW-1133">Transmembrane helix</keyword>
<proteinExistence type="predicted"/>
<feature type="transmembrane region" description="Helical" evidence="2">
    <location>
        <begin position="6"/>
        <end position="25"/>
    </location>
</feature>
<keyword evidence="2" id="KW-0472">Membrane</keyword>
<dbReference type="EMBL" id="CP042305">
    <property type="protein sequence ID" value="QDZ13831.1"/>
    <property type="molecule type" value="Genomic_DNA"/>
</dbReference>
<sequence length="188" mass="19910">MDKLWPTLLILVVVALVFVGMWAGWRRIRRRDAVLVVPSALQSQGDTIVAVSALHVATTRHDQPLDRVAVPGLAFRATARVTVSTGGVTVAAPGEPVVAIDAASIVGGGTATWTIDRSVEQGGLVLVAWRARRTDGDEQVLDTYLRVAEPGQQRALLDGIHSLADTDERLSTSGADDVAHDTTTGDEA</sequence>
<evidence type="ECO:0000259" key="3">
    <source>
        <dbReference type="Pfam" id="PF25362"/>
    </source>
</evidence>
<name>A0A5B8M1C9_9MICO</name>
<keyword evidence="2" id="KW-0812">Transmembrane</keyword>
<dbReference type="AlphaFoldDB" id="A0A5B8M1C9"/>
<dbReference type="RefSeq" id="WP_146318142.1">
    <property type="nucleotide sequence ID" value="NZ_CP042305.1"/>
</dbReference>
<gene>
    <name evidence="4" type="ORF">FPZ11_02635</name>
</gene>
<evidence type="ECO:0000256" key="2">
    <source>
        <dbReference type="SAM" id="Phobius"/>
    </source>
</evidence>
<feature type="domain" description="PH" evidence="3">
    <location>
        <begin position="38"/>
        <end position="157"/>
    </location>
</feature>
<evidence type="ECO:0000313" key="5">
    <source>
        <dbReference type="Proteomes" id="UP000320216"/>
    </source>
</evidence>
<evidence type="ECO:0000313" key="4">
    <source>
        <dbReference type="EMBL" id="QDZ13831.1"/>
    </source>
</evidence>
<evidence type="ECO:0000256" key="1">
    <source>
        <dbReference type="SAM" id="MobiDB-lite"/>
    </source>
</evidence>
<protein>
    <recommendedName>
        <fullName evidence="3">PH domain-containing protein</fullName>
    </recommendedName>
</protein>
<reference evidence="4 5" key="1">
    <citation type="submission" date="2019-07" db="EMBL/GenBank/DDBJ databases">
        <title>Full genome sequence of Humibacter sp. WJ7-1.</title>
        <authorList>
            <person name="Im W.-T."/>
        </authorList>
    </citation>
    <scope>NUCLEOTIDE SEQUENCE [LARGE SCALE GENOMIC DNA]</scope>
    <source>
        <strain evidence="4 5">WJ7-1</strain>
    </source>
</reference>
<accession>A0A5B8M1C9</accession>
<dbReference type="InterPro" id="IPR057446">
    <property type="entry name" value="PH_bac"/>
</dbReference>
<organism evidence="4 5">
    <name type="scientific">Humibacter ginsenosidimutans</name>
    <dbReference type="NCBI Taxonomy" id="2599293"/>
    <lineage>
        <taxon>Bacteria</taxon>
        <taxon>Bacillati</taxon>
        <taxon>Actinomycetota</taxon>
        <taxon>Actinomycetes</taxon>
        <taxon>Micrococcales</taxon>
        <taxon>Microbacteriaceae</taxon>
        <taxon>Humibacter</taxon>
    </lineage>
</organism>
<dbReference type="KEGG" id="huw:FPZ11_02635"/>
<dbReference type="Pfam" id="PF25362">
    <property type="entry name" value="bPH_11"/>
    <property type="match status" value="1"/>
</dbReference>
<dbReference type="Proteomes" id="UP000320216">
    <property type="component" value="Chromosome"/>
</dbReference>
<keyword evidence="5" id="KW-1185">Reference proteome</keyword>
<dbReference type="OrthoDB" id="3826692at2"/>
<feature type="region of interest" description="Disordered" evidence="1">
    <location>
        <begin position="168"/>
        <end position="188"/>
    </location>
</feature>